<accession>A0A0F9VV03</accession>
<evidence type="ECO:0000313" key="2">
    <source>
        <dbReference type="EMBL" id="KKN69588.1"/>
    </source>
</evidence>
<dbReference type="AlphaFoldDB" id="A0A0F9VV03"/>
<proteinExistence type="predicted"/>
<feature type="compositionally biased region" description="Acidic residues" evidence="1">
    <location>
        <begin position="14"/>
        <end position="30"/>
    </location>
</feature>
<protein>
    <submittedName>
        <fullName evidence="2">Uncharacterized protein</fullName>
    </submittedName>
</protein>
<gene>
    <name evidence="2" type="ORF">LCGC14_0438910</name>
</gene>
<name>A0A0F9VV03_9ZZZZ</name>
<dbReference type="EMBL" id="LAZR01000422">
    <property type="protein sequence ID" value="KKN69588.1"/>
    <property type="molecule type" value="Genomic_DNA"/>
</dbReference>
<sequence>MATKEEILERLEGEDIENQEDLAQDNQDDIEMNRKEFEEAYGSPEPEPIFNKHAFIDKSLETLNPEKVTFLTTSELGRPLFNVRFLLDIEDICGYYLDDLFKKYDVVNKISAYFREKINNISDSGLSNEGFIQTLNVTNKMDMTRKRVKNNISNLKGGQQKQIG</sequence>
<evidence type="ECO:0000256" key="1">
    <source>
        <dbReference type="SAM" id="MobiDB-lite"/>
    </source>
</evidence>
<reference evidence="2" key="1">
    <citation type="journal article" date="2015" name="Nature">
        <title>Complex archaea that bridge the gap between prokaryotes and eukaryotes.</title>
        <authorList>
            <person name="Spang A."/>
            <person name="Saw J.H."/>
            <person name="Jorgensen S.L."/>
            <person name="Zaremba-Niedzwiedzka K."/>
            <person name="Martijn J."/>
            <person name="Lind A.E."/>
            <person name="van Eijk R."/>
            <person name="Schleper C."/>
            <person name="Guy L."/>
            <person name="Ettema T.J."/>
        </authorList>
    </citation>
    <scope>NUCLEOTIDE SEQUENCE</scope>
</reference>
<comment type="caution">
    <text evidence="2">The sequence shown here is derived from an EMBL/GenBank/DDBJ whole genome shotgun (WGS) entry which is preliminary data.</text>
</comment>
<feature type="region of interest" description="Disordered" evidence="1">
    <location>
        <begin position="10"/>
        <end position="34"/>
    </location>
</feature>
<organism evidence="2">
    <name type="scientific">marine sediment metagenome</name>
    <dbReference type="NCBI Taxonomy" id="412755"/>
    <lineage>
        <taxon>unclassified sequences</taxon>
        <taxon>metagenomes</taxon>
        <taxon>ecological metagenomes</taxon>
    </lineage>
</organism>